<sequence length="1211" mass="137483">MLFYSILVSSIILLECLSYSSSTYSGFDSDPRFQLEDQLTANERQYHYPKKQRIIDIKGVKLNENRLTLIPGYVKEFIDEPGTCPPSRSCNLGRDEIDELAERVFTLQFEIPEISPEITWRRICAFASSIIDIKAYFLSSCKSAGITHLLSRPANKQLENSISKICKNLPQYLTCNMNDSALDSLAEDLMLAITPYVKLKGGESLNFPNFCYISARTIRGRSREEALHICGDSILKISSQNSVSTSHITPSIAEESCKLTWIIKTECTTFNDIPAMTTLAFEFFTIIRSEGIPNVKIIDICDFLMKISSTIKISPYQGSKVVGNNKYLSNCISYLAPLIEHEKMIINTGKYVSGDIFKFYPRESVLEYFHKKAEYICSSVSITYKKKTKFWKKSCFPCMKKKIEEIKPSETILDMFMDLMYAVKAVSRRRLGWTIELPFPGSEEAKAMLLLGYSLNTADVNSLRNPQYIRMISLLNLKKFITPKTAYNIWRDAVLTVGIEIMDEFTPSMTPEIISRPVKDVIDMKIYCGNGNEEVDGLALELLSVSHENNLTNLNFFQFCQPAEALVGVRNEDFYSSCLEALKYLPEINSSTMKATGKYITLTPSKISKICAGTPRWEYTSSGISYASLIVEDRKKKDNIERGSKSKSLLFSDNDIYSYVVKTATRSALERMASTEQICKNLNQYYSEEYNNEKMSIENIQYTANLLFRKAVSLIDQDKQLSFLLSGNSIKGSKSITFESFCTLSLALSKIERRYYNAECARNLRLMFRQNVIIQGRVRLATIKSRTITKMCMSSPYFEKCGNNKNSEIDEISFDLLMGAQKLRFMSVTYRHLCNVVKNIRRAEINSMIQKGQKYSNNISSFFNSDCIYGLRTLSIGARHAEIICSGTRFWVMCGNYIDSAVDALASQIYAEVVQNKSLARFMTVSLFELVDFCPIAEALIHEIDHRYFNRECVNALSAMSINRDYGKSICQSSRHWQGTCIGTIEDHSTVIERIDPIAGGLFNSAQDLGFLDILFVDFCAPAREILSIKEVTEEGLVLEGHETSMFSTDCPNIISRMLQSLSEEYLLELEQVRRNRNALKTISSENHQKAEIICQNFFNYFDPNYGASHYEEYEAKIDGIKDRVGMHPEKEVSGSDYFASGKSYNQRSARGRDRFNWAGLLGNKYFVPLGDSVSGRIPIEISRQKIHMDGVGIGDGRNKNEETKGWSGVE</sequence>
<evidence type="ECO:0000313" key="3">
    <source>
        <dbReference type="Proteomes" id="UP001311799"/>
    </source>
</evidence>
<reference evidence="2 3" key="1">
    <citation type="submission" date="2023-10" db="EMBL/GenBank/DDBJ databases">
        <title>Comparative genomics analysis reveals potential genetic determinants of host preference in Cryptosporidium xiaoi.</title>
        <authorList>
            <person name="Xiao L."/>
            <person name="Li J."/>
        </authorList>
    </citation>
    <scope>NUCLEOTIDE SEQUENCE [LARGE SCALE GENOMIC DNA]</scope>
    <source>
        <strain evidence="2 3">52996</strain>
    </source>
</reference>
<gene>
    <name evidence="2" type="ORF">RS030_2215</name>
</gene>
<keyword evidence="1" id="KW-0732">Signal</keyword>
<accession>A0AAV9XVX8</accession>
<organism evidence="2 3">
    <name type="scientific">Cryptosporidium xiaoi</name>
    <dbReference type="NCBI Taxonomy" id="659607"/>
    <lineage>
        <taxon>Eukaryota</taxon>
        <taxon>Sar</taxon>
        <taxon>Alveolata</taxon>
        <taxon>Apicomplexa</taxon>
        <taxon>Conoidasida</taxon>
        <taxon>Coccidia</taxon>
        <taxon>Eucoccidiorida</taxon>
        <taxon>Eimeriorina</taxon>
        <taxon>Cryptosporidiidae</taxon>
        <taxon>Cryptosporidium</taxon>
    </lineage>
</organism>
<comment type="caution">
    <text evidence="2">The sequence shown here is derived from an EMBL/GenBank/DDBJ whole genome shotgun (WGS) entry which is preliminary data.</text>
</comment>
<dbReference type="Proteomes" id="UP001311799">
    <property type="component" value="Unassembled WGS sequence"/>
</dbReference>
<name>A0AAV9XVX8_9CRYT</name>
<evidence type="ECO:0000256" key="1">
    <source>
        <dbReference type="SAM" id="SignalP"/>
    </source>
</evidence>
<keyword evidence="3" id="KW-1185">Reference proteome</keyword>
<feature type="signal peptide" evidence="1">
    <location>
        <begin position="1"/>
        <end position="22"/>
    </location>
</feature>
<feature type="chain" id="PRO_5043709946" evidence="1">
    <location>
        <begin position="23"/>
        <end position="1211"/>
    </location>
</feature>
<protein>
    <submittedName>
        <fullName evidence="2">Uncharacterized protein</fullName>
    </submittedName>
</protein>
<dbReference type="EMBL" id="JAWDEY010000022">
    <property type="protein sequence ID" value="KAK6588767.1"/>
    <property type="molecule type" value="Genomic_DNA"/>
</dbReference>
<proteinExistence type="predicted"/>
<evidence type="ECO:0000313" key="2">
    <source>
        <dbReference type="EMBL" id="KAK6588767.1"/>
    </source>
</evidence>
<dbReference type="AlphaFoldDB" id="A0AAV9XVX8"/>